<dbReference type="KEGG" id="fuv:JR347_15325"/>
<dbReference type="Proteomes" id="UP000662783">
    <property type="component" value="Chromosome"/>
</dbReference>
<dbReference type="RefSeq" id="WP_205721465.1">
    <property type="nucleotide sequence ID" value="NZ_CP070608.1"/>
</dbReference>
<sequence length="124" mass="13998">MNIKGKLLEISDTQQVTNTFQKREFVVEYAENPQYPEFVKFEAIQDKCNLLDSYKVGDEVDVYFNLKGRKWNDPKGGVKYFNSLQAWKIEGASSGGTGATPPPSAEPSLEEPGWISENEDDLPF</sequence>
<dbReference type="AlphaFoldDB" id="A0A974WGU3"/>
<dbReference type="SUPFAM" id="SSF50249">
    <property type="entry name" value="Nucleic acid-binding proteins"/>
    <property type="match status" value="1"/>
</dbReference>
<reference evidence="2" key="1">
    <citation type="submission" date="2021-02" db="EMBL/GenBank/DDBJ databases">
        <title>Fulvivirga sp. S481 isolated from sea water.</title>
        <authorList>
            <person name="Bae S.S."/>
            <person name="Baek K."/>
        </authorList>
    </citation>
    <scope>NUCLEOTIDE SEQUENCE</scope>
    <source>
        <strain evidence="2">S481</strain>
    </source>
</reference>
<dbReference type="Pfam" id="PF11325">
    <property type="entry name" value="DUF3127"/>
    <property type="match status" value="1"/>
</dbReference>
<dbReference type="InterPro" id="IPR021474">
    <property type="entry name" value="DUF3127"/>
</dbReference>
<organism evidence="2 3">
    <name type="scientific">Fulvivirga lutea</name>
    <dbReference type="NCBI Taxonomy" id="2810512"/>
    <lineage>
        <taxon>Bacteria</taxon>
        <taxon>Pseudomonadati</taxon>
        <taxon>Bacteroidota</taxon>
        <taxon>Cytophagia</taxon>
        <taxon>Cytophagales</taxon>
        <taxon>Fulvivirgaceae</taxon>
        <taxon>Fulvivirga</taxon>
    </lineage>
</organism>
<evidence type="ECO:0000313" key="2">
    <source>
        <dbReference type="EMBL" id="QSE96952.1"/>
    </source>
</evidence>
<evidence type="ECO:0000256" key="1">
    <source>
        <dbReference type="SAM" id="MobiDB-lite"/>
    </source>
</evidence>
<gene>
    <name evidence="2" type="ORF">JR347_15325</name>
</gene>
<feature type="region of interest" description="Disordered" evidence="1">
    <location>
        <begin position="92"/>
        <end position="124"/>
    </location>
</feature>
<protein>
    <submittedName>
        <fullName evidence="2">DUF3127 domain-containing protein</fullName>
    </submittedName>
</protein>
<name>A0A974WGU3_9BACT</name>
<dbReference type="InterPro" id="IPR012340">
    <property type="entry name" value="NA-bd_OB-fold"/>
</dbReference>
<proteinExistence type="predicted"/>
<evidence type="ECO:0000313" key="3">
    <source>
        <dbReference type="Proteomes" id="UP000662783"/>
    </source>
</evidence>
<keyword evidence="3" id="KW-1185">Reference proteome</keyword>
<dbReference type="EMBL" id="CP070608">
    <property type="protein sequence ID" value="QSE96952.1"/>
    <property type="molecule type" value="Genomic_DNA"/>
</dbReference>
<accession>A0A974WGU3</accession>